<dbReference type="InterPro" id="IPR058923">
    <property type="entry name" value="RCC1-like_dom"/>
</dbReference>
<sequence length="615" mass="65131">MPPKKIPSPPTRVSTRKLSSPKNSQVEANTSKVMKKALAPKKAGVAKTVATQKKVSPSVAKKTTKAQSDVAKKTTTATKSTTVKKTTITKAAIAKKVAATKAAPAKPAAPKSNKRKSAEAVDEPAAKPSKKAKVTKPTVAKKPVAKAAAKPAPAPVAEKPKASPKPKAPKVVKPKIVKPKVEKPKTIINVAPTQLLDIYVFGCNEAGELGLGLQTKKDTINRPVKNPALTALGVVQMVAGGMHGAALTKDNKVLTWGVSDGLALGRKTDDWVAPEKDADADSDNESDAADARNPLESTPGEVDMTNVPEGTVFTQITAGDNATYALTNDGLVYGWGSIRGADGPMGFTKDVKETLVPMLIPGLKNIVKLAAGNNHYLALNNKGSVFAWGAGEHNQLGRRIVERSRLNALVPREFGLPKAMVDIFCGSEHSFAIHKNGTVYSWGANNMGQCGQFSKDGTLAGEVTLTATKVDILKGKNIKMMAAGNASSLALTHEGEVMYFGKALDGLSGHDVEALPEDVIIRNERDQRSIIKTPLSFPFKGSFIAMGSDHSIVLGPEGKSPHHSWGFNTYRQTGLENDQDVYIAEELNNKNIEGKKLVWAAGGGQFTFLAGIPEN</sequence>
<feature type="compositionally biased region" description="Polar residues" evidence="4">
    <location>
        <begin position="11"/>
        <end position="32"/>
    </location>
</feature>
<evidence type="ECO:0000256" key="1">
    <source>
        <dbReference type="ARBA" id="ARBA00022658"/>
    </source>
</evidence>
<dbReference type="InterPro" id="IPR009091">
    <property type="entry name" value="RCC1/BLIP-II"/>
</dbReference>
<feature type="region of interest" description="Disordered" evidence="4">
    <location>
        <begin position="1"/>
        <end position="171"/>
    </location>
</feature>
<comment type="caution">
    <text evidence="6">The sequence shown here is derived from an EMBL/GenBank/DDBJ whole genome shotgun (WGS) entry which is preliminary data.</text>
</comment>
<evidence type="ECO:0000259" key="5">
    <source>
        <dbReference type="Pfam" id="PF25390"/>
    </source>
</evidence>
<keyword evidence="2" id="KW-0677">Repeat</keyword>
<feature type="region of interest" description="Disordered" evidence="4">
    <location>
        <begin position="273"/>
        <end position="306"/>
    </location>
</feature>
<dbReference type="EMBL" id="JAPEIS010000013">
    <property type="protein sequence ID" value="KAJ8060463.1"/>
    <property type="molecule type" value="Genomic_DNA"/>
</dbReference>
<feature type="domain" description="RCC1-like" evidence="5">
    <location>
        <begin position="198"/>
        <end position="609"/>
    </location>
</feature>
<evidence type="ECO:0000256" key="3">
    <source>
        <dbReference type="PROSITE-ProRule" id="PRU00235"/>
    </source>
</evidence>
<dbReference type="Pfam" id="PF25390">
    <property type="entry name" value="WD40_RLD"/>
    <property type="match status" value="1"/>
</dbReference>
<dbReference type="InterPro" id="IPR051553">
    <property type="entry name" value="Ran_GTPase-activating"/>
</dbReference>
<feature type="compositionally biased region" description="Pro residues" evidence="4">
    <location>
        <begin position="1"/>
        <end position="10"/>
    </location>
</feature>
<feature type="repeat" description="RCC1" evidence="3">
    <location>
        <begin position="437"/>
        <end position="494"/>
    </location>
</feature>
<accession>A0A9X0AGF5</accession>
<feature type="compositionally biased region" description="Basic residues" evidence="4">
    <location>
        <begin position="162"/>
        <end position="171"/>
    </location>
</feature>
<dbReference type="GO" id="GO:0005085">
    <property type="term" value="F:guanyl-nucleotide exchange factor activity"/>
    <property type="evidence" value="ECO:0007669"/>
    <property type="project" value="TreeGrafter"/>
</dbReference>
<feature type="compositionally biased region" description="Low complexity" evidence="4">
    <location>
        <begin position="135"/>
        <end position="157"/>
    </location>
</feature>
<protein>
    <recommendedName>
        <fullName evidence="5">RCC1-like domain-containing protein</fullName>
    </recommendedName>
</protein>
<dbReference type="InterPro" id="IPR000408">
    <property type="entry name" value="Reg_chr_condens"/>
</dbReference>
<feature type="repeat" description="RCC1" evidence="3">
    <location>
        <begin position="196"/>
        <end position="250"/>
    </location>
</feature>
<keyword evidence="7" id="KW-1185">Reference proteome</keyword>
<dbReference type="PANTHER" id="PTHR45982">
    <property type="entry name" value="REGULATOR OF CHROMOSOME CONDENSATION"/>
    <property type="match status" value="1"/>
</dbReference>
<dbReference type="OrthoDB" id="61110at2759"/>
<keyword evidence="1" id="KW-0344">Guanine-nucleotide releasing factor</keyword>
<evidence type="ECO:0000256" key="4">
    <source>
        <dbReference type="SAM" id="MobiDB-lite"/>
    </source>
</evidence>
<evidence type="ECO:0000313" key="6">
    <source>
        <dbReference type="EMBL" id="KAJ8060463.1"/>
    </source>
</evidence>
<feature type="repeat" description="RCC1" evidence="3">
    <location>
        <begin position="383"/>
        <end position="436"/>
    </location>
</feature>
<dbReference type="PANTHER" id="PTHR45982:SF1">
    <property type="entry name" value="REGULATOR OF CHROMOSOME CONDENSATION"/>
    <property type="match status" value="1"/>
</dbReference>
<evidence type="ECO:0000256" key="2">
    <source>
        <dbReference type="ARBA" id="ARBA00022737"/>
    </source>
</evidence>
<evidence type="ECO:0000313" key="7">
    <source>
        <dbReference type="Proteomes" id="UP001152300"/>
    </source>
</evidence>
<feature type="repeat" description="RCC1" evidence="3">
    <location>
        <begin position="330"/>
        <end position="382"/>
    </location>
</feature>
<dbReference type="PROSITE" id="PS50012">
    <property type="entry name" value="RCC1_3"/>
    <property type="match status" value="4"/>
</dbReference>
<dbReference type="AlphaFoldDB" id="A0A9X0AGF5"/>
<proteinExistence type="predicted"/>
<reference evidence="6" key="1">
    <citation type="submission" date="2022-11" db="EMBL/GenBank/DDBJ databases">
        <title>Genome Resource of Sclerotinia nivalis Strain SnTB1, a Plant Pathogen Isolated from American Ginseng.</title>
        <authorList>
            <person name="Fan S."/>
        </authorList>
    </citation>
    <scope>NUCLEOTIDE SEQUENCE</scope>
    <source>
        <strain evidence="6">SnTB1</strain>
    </source>
</reference>
<dbReference type="Gene3D" id="2.130.10.30">
    <property type="entry name" value="Regulator of chromosome condensation 1/beta-lactamase-inhibitor protein II"/>
    <property type="match status" value="1"/>
</dbReference>
<dbReference type="PRINTS" id="PR00633">
    <property type="entry name" value="RCCNDNSATION"/>
</dbReference>
<gene>
    <name evidence="6" type="ORF">OCU04_010787</name>
</gene>
<organism evidence="6 7">
    <name type="scientific">Sclerotinia nivalis</name>
    <dbReference type="NCBI Taxonomy" id="352851"/>
    <lineage>
        <taxon>Eukaryota</taxon>
        <taxon>Fungi</taxon>
        <taxon>Dikarya</taxon>
        <taxon>Ascomycota</taxon>
        <taxon>Pezizomycotina</taxon>
        <taxon>Leotiomycetes</taxon>
        <taxon>Helotiales</taxon>
        <taxon>Sclerotiniaceae</taxon>
        <taxon>Sclerotinia</taxon>
    </lineage>
</organism>
<dbReference type="SUPFAM" id="SSF50985">
    <property type="entry name" value="RCC1/BLIP-II"/>
    <property type="match status" value="1"/>
</dbReference>
<name>A0A9X0AGF5_9HELO</name>
<dbReference type="GO" id="GO:0005737">
    <property type="term" value="C:cytoplasm"/>
    <property type="evidence" value="ECO:0007669"/>
    <property type="project" value="TreeGrafter"/>
</dbReference>
<dbReference type="Proteomes" id="UP001152300">
    <property type="component" value="Unassembled WGS sequence"/>
</dbReference>
<feature type="compositionally biased region" description="Low complexity" evidence="4">
    <location>
        <begin position="73"/>
        <end position="111"/>
    </location>
</feature>